<dbReference type="Proteomes" id="UP001358417">
    <property type="component" value="Unassembled WGS sequence"/>
</dbReference>
<name>A0AAV9NCG9_9EURO</name>
<sequence>MATVETAKTQYVVASGCKYAYRHLGPALEKSTPIVFLQHFRGTIDHWDPSLINLIATEYPVILIDNAGVGHSEGVVPDTVAAMARNIEAVLEALKLREIYLYGFSLGGMVAQQVTLDTLSSGLVKKAMFVGTSPGEGPTTPAGTLELPSDVSGLQANSGAPEPKMENMRKLFFYDSTTSSAAAEKWWERIHRRSKETSGEARAPYLPIGMNVLNMVKAGRSWDAGEGVLDRLHEINIPVFIGNGHKDFMLPTSRSWLMNRELPNSMLIIYPDSGHGAGFQHAELHARHILSFLKDGIP</sequence>
<dbReference type="InterPro" id="IPR029058">
    <property type="entry name" value="AB_hydrolase_fold"/>
</dbReference>
<reference evidence="2 3" key="1">
    <citation type="submission" date="2023-08" db="EMBL/GenBank/DDBJ databases">
        <title>Black Yeasts Isolated from many extreme environments.</title>
        <authorList>
            <person name="Coleine C."/>
            <person name="Stajich J.E."/>
            <person name="Selbmann L."/>
        </authorList>
    </citation>
    <scope>NUCLEOTIDE SEQUENCE [LARGE SCALE GENOMIC DNA]</scope>
    <source>
        <strain evidence="2 3">CCFEE 5792</strain>
    </source>
</reference>
<dbReference type="RefSeq" id="XP_064707276.1">
    <property type="nucleotide sequence ID" value="XM_064845018.1"/>
</dbReference>
<keyword evidence="3" id="KW-1185">Reference proteome</keyword>
<evidence type="ECO:0000313" key="2">
    <source>
        <dbReference type="EMBL" id="KAK5054503.1"/>
    </source>
</evidence>
<dbReference type="SUPFAM" id="SSF53474">
    <property type="entry name" value="alpha/beta-Hydrolases"/>
    <property type="match status" value="1"/>
</dbReference>
<dbReference type="GeneID" id="89969614"/>
<protein>
    <recommendedName>
        <fullName evidence="1">AB hydrolase-1 domain-containing protein</fullName>
    </recommendedName>
</protein>
<accession>A0AAV9NCG9</accession>
<evidence type="ECO:0000313" key="3">
    <source>
        <dbReference type="Proteomes" id="UP001358417"/>
    </source>
</evidence>
<gene>
    <name evidence="2" type="ORF">LTR84_001394</name>
</gene>
<dbReference type="PANTHER" id="PTHR43433">
    <property type="entry name" value="HYDROLASE, ALPHA/BETA FOLD FAMILY PROTEIN"/>
    <property type="match status" value="1"/>
</dbReference>
<comment type="caution">
    <text evidence="2">The sequence shown here is derived from an EMBL/GenBank/DDBJ whole genome shotgun (WGS) entry which is preliminary data.</text>
</comment>
<dbReference type="PANTHER" id="PTHR43433:SF5">
    <property type="entry name" value="AB HYDROLASE-1 DOMAIN-CONTAINING PROTEIN"/>
    <property type="match status" value="1"/>
</dbReference>
<dbReference type="Gene3D" id="3.40.50.1820">
    <property type="entry name" value="alpha/beta hydrolase"/>
    <property type="match status" value="1"/>
</dbReference>
<evidence type="ECO:0000259" key="1">
    <source>
        <dbReference type="Pfam" id="PF00561"/>
    </source>
</evidence>
<feature type="domain" description="AB hydrolase-1" evidence="1">
    <location>
        <begin position="33"/>
        <end position="281"/>
    </location>
</feature>
<dbReference type="InterPro" id="IPR000073">
    <property type="entry name" value="AB_hydrolase_1"/>
</dbReference>
<dbReference type="InterPro" id="IPR050471">
    <property type="entry name" value="AB_hydrolase"/>
</dbReference>
<dbReference type="EMBL" id="JAVRRD010000010">
    <property type="protein sequence ID" value="KAK5054503.1"/>
    <property type="molecule type" value="Genomic_DNA"/>
</dbReference>
<organism evidence="2 3">
    <name type="scientific">Exophiala bonariae</name>
    <dbReference type="NCBI Taxonomy" id="1690606"/>
    <lineage>
        <taxon>Eukaryota</taxon>
        <taxon>Fungi</taxon>
        <taxon>Dikarya</taxon>
        <taxon>Ascomycota</taxon>
        <taxon>Pezizomycotina</taxon>
        <taxon>Eurotiomycetes</taxon>
        <taxon>Chaetothyriomycetidae</taxon>
        <taxon>Chaetothyriales</taxon>
        <taxon>Herpotrichiellaceae</taxon>
        <taxon>Exophiala</taxon>
    </lineage>
</organism>
<proteinExistence type="predicted"/>
<dbReference type="Pfam" id="PF00561">
    <property type="entry name" value="Abhydrolase_1"/>
    <property type="match status" value="1"/>
</dbReference>
<dbReference type="AlphaFoldDB" id="A0AAV9NCG9"/>